<dbReference type="GO" id="GO:0000978">
    <property type="term" value="F:RNA polymerase II cis-regulatory region sequence-specific DNA binding"/>
    <property type="evidence" value="ECO:0007669"/>
    <property type="project" value="TreeGrafter"/>
</dbReference>
<keyword evidence="8" id="KW-0804">Transcription</keyword>
<accession>A0AAJ7WXJ7</accession>
<organism evidence="13 14">
    <name type="scientific">Petromyzon marinus</name>
    <name type="common">Sea lamprey</name>
    <dbReference type="NCBI Taxonomy" id="7757"/>
    <lineage>
        <taxon>Eukaryota</taxon>
        <taxon>Metazoa</taxon>
        <taxon>Chordata</taxon>
        <taxon>Craniata</taxon>
        <taxon>Vertebrata</taxon>
        <taxon>Cyclostomata</taxon>
        <taxon>Hyperoartia</taxon>
        <taxon>Petromyzontiformes</taxon>
        <taxon>Petromyzontidae</taxon>
        <taxon>Petromyzon</taxon>
    </lineage>
</organism>
<keyword evidence="6" id="KW-0805">Transcription regulation</keyword>
<feature type="domain" description="C2H2-type" evidence="12">
    <location>
        <begin position="1129"/>
        <end position="1156"/>
    </location>
</feature>
<feature type="region of interest" description="Disordered" evidence="11">
    <location>
        <begin position="39"/>
        <end position="70"/>
    </location>
</feature>
<name>A0AAJ7WXJ7_PETMA</name>
<dbReference type="GO" id="GO:1903706">
    <property type="term" value="P:regulation of hemopoiesis"/>
    <property type="evidence" value="ECO:0007669"/>
    <property type="project" value="TreeGrafter"/>
</dbReference>
<feature type="domain" description="C2H2-type" evidence="12">
    <location>
        <begin position="1100"/>
        <end position="1128"/>
    </location>
</feature>
<keyword evidence="5" id="KW-0862">Zinc</keyword>
<feature type="domain" description="C2H2-type" evidence="12">
    <location>
        <begin position="1157"/>
        <end position="1185"/>
    </location>
</feature>
<keyword evidence="4 10" id="KW-0863">Zinc-finger</keyword>
<feature type="domain" description="C2H2-type" evidence="12">
    <location>
        <begin position="854"/>
        <end position="876"/>
    </location>
</feature>
<dbReference type="GO" id="GO:0008270">
    <property type="term" value="F:zinc ion binding"/>
    <property type="evidence" value="ECO:0007669"/>
    <property type="project" value="UniProtKB-KW"/>
</dbReference>
<sequence>MSQAVDDITHKTLLLEVPAEIIQSDVPECDKPDDVLLESELGGVPSVRSAEVGTGGSPTPGALAPPASEQTDDPMMAAAVTTMEPPCGIALEHSGVSAAVPESLVDEGVVHEGMLDVGVVNEDVVNEDVVDEGAVDMGAVDEGAVDEGAVDEGVVEEGAVDVGAVDEGAVDVGAVDEGVVVEGVVVEGVVDEGAVDEGAVAEGAVDEDAVEEGAVDEGAVDEGAVDEGAVDVGAVGEDAVCEGAVDEEVVHEEVHEEVVDEEVDATETVELEVTVEEAVPLGGDAVDVETEQIVSDVTITVESSEMVVEVGDDHELLAQDDVIDTIGTIEQEEVDEESVCTDMGNMVQMVVEEVGSAGSTGVVDESPGLVAVTSQPLAEMELAVVEEPTPVLLPMASAPAVVASEDAVRVRAVSSAAGCNDSEHGVSLVPVSAAEEEETTTVEMVEVGVEEDEEEVMLSTEEVQAHETALHIDLADDEQMMEVSVHEVALGPQEVEEEEIDSGVATQEVVLTAQEVMSEEVLPEIQVSEADLEVPASRASTTAQSCCYTVTVADTEGMGHSVKLSSQPMDEQPSTALSERPSATSTIDSALTPAAGLLLPTEIFQHEENVADVALLRGIAGQSGSLRLVEEEPHQEPSEVGPICEEVIKVFIFKPDGSASEMGVATGVAGGPIHTAVLEQTEEAINMADEVYMEVIVGEDEVSAGVAETTVEESGLNKHFVTWASAFDVVEGTDQTDEQTDGEVGPDASPGGLAGRTPRRHSGEKPPRSRRKGSRAKAPAFTVRTAIIIGPDGLPMKVYPCGVCGKKFKTRGFLKKHMHNHPEGEGGGNMAAIGGSSKGSARISGLGAVSKRRYQCTDCDYTTGRKSHFHSHIESHRLVSNTTPVSGLVHTACAGDRPYECEECGRRFEKAAALGSHRLVHRNRPAKMHKCKFCEYETAEPALLGQHLASVHSRSLPHVCADCGRGFRHPSELRKHARTHTGERPHCCQYCDYRSSEAYNLKMHVRARHSRALAFPCGDCGASFTALGELRRHAAMHSAERVYACQYCGHRSSNSSDLKRHVISIHTRSFPHKCEVCEKGFHRPSELNKHMATHKGKKVHQCRHCEFRTSDPFVLSRHILSVHTKELPFKCRRCKKGFKQQSELKKHMKSHTGKKVYQCEYCDYSTMDASGFKRHVVSIHTKAYPHRCQFCHKGFRRPSEKQHHVLKNHKEHIVMGTSP</sequence>
<evidence type="ECO:0000256" key="7">
    <source>
        <dbReference type="ARBA" id="ARBA00023125"/>
    </source>
</evidence>
<evidence type="ECO:0000256" key="6">
    <source>
        <dbReference type="ARBA" id="ARBA00023015"/>
    </source>
</evidence>
<protein>
    <submittedName>
        <fullName evidence="14">Zinc finger autosomal protein-like</fullName>
    </submittedName>
</protein>
<keyword evidence="2" id="KW-0479">Metal-binding</keyword>
<feature type="domain" description="C2H2-type" evidence="12">
    <location>
        <begin position="1015"/>
        <end position="1042"/>
    </location>
</feature>
<evidence type="ECO:0000256" key="2">
    <source>
        <dbReference type="ARBA" id="ARBA00022723"/>
    </source>
</evidence>
<dbReference type="Gene3D" id="3.30.160.60">
    <property type="entry name" value="Classic Zinc Finger"/>
    <property type="match status" value="8"/>
</dbReference>
<dbReference type="KEGG" id="pmrn:116944317"/>
<dbReference type="GO" id="GO:0005634">
    <property type="term" value="C:nucleus"/>
    <property type="evidence" value="ECO:0007669"/>
    <property type="project" value="UniProtKB-SubCell"/>
</dbReference>
<dbReference type="Pfam" id="PF00096">
    <property type="entry name" value="zf-C2H2"/>
    <property type="match status" value="5"/>
</dbReference>
<dbReference type="InterPro" id="IPR006794">
    <property type="entry name" value="Transcrp_activ_Zfx/Zfy-dom"/>
</dbReference>
<dbReference type="SUPFAM" id="SSF57667">
    <property type="entry name" value="beta-beta-alpha zinc fingers"/>
    <property type="match status" value="6"/>
</dbReference>
<feature type="domain" description="C2H2-type" evidence="12">
    <location>
        <begin position="1072"/>
        <end position="1099"/>
    </location>
</feature>
<feature type="region of interest" description="Disordered" evidence="11">
    <location>
        <begin position="733"/>
        <end position="778"/>
    </location>
</feature>
<evidence type="ECO:0000256" key="10">
    <source>
        <dbReference type="PROSITE-ProRule" id="PRU00042"/>
    </source>
</evidence>
<proteinExistence type="predicted"/>
<dbReference type="FunFam" id="3.30.160.60:FF:000309">
    <property type="entry name" value="zinc finger X-chromosomal protein-like"/>
    <property type="match status" value="1"/>
</dbReference>
<dbReference type="InterPro" id="IPR013087">
    <property type="entry name" value="Znf_C2H2_type"/>
</dbReference>
<dbReference type="InterPro" id="IPR036236">
    <property type="entry name" value="Znf_C2H2_sf"/>
</dbReference>
<dbReference type="PANTHER" id="PTHR24393">
    <property type="entry name" value="ZINC FINGER PROTEIN"/>
    <property type="match status" value="1"/>
</dbReference>
<evidence type="ECO:0000256" key="8">
    <source>
        <dbReference type="ARBA" id="ARBA00023163"/>
    </source>
</evidence>
<dbReference type="PROSITE" id="PS50157">
    <property type="entry name" value="ZINC_FINGER_C2H2_2"/>
    <property type="match status" value="10"/>
</dbReference>
<feature type="domain" description="C2H2-type" evidence="12">
    <location>
        <begin position="1043"/>
        <end position="1071"/>
    </location>
</feature>
<dbReference type="AlphaFoldDB" id="A0AAJ7WXJ7"/>
<reference evidence="14" key="1">
    <citation type="submission" date="2025-08" db="UniProtKB">
        <authorList>
            <consortium name="RefSeq"/>
        </authorList>
    </citation>
    <scope>IDENTIFICATION</scope>
    <source>
        <tissue evidence="14">Sperm</tissue>
    </source>
</reference>
<dbReference type="FunFam" id="3.30.160.60:FF:000446">
    <property type="entry name" value="Zinc finger protein"/>
    <property type="match status" value="1"/>
</dbReference>
<dbReference type="Proteomes" id="UP001318040">
    <property type="component" value="Chromosome 21"/>
</dbReference>
<dbReference type="FunFam" id="3.30.160.60:FF:000209">
    <property type="entry name" value="Zinc finger protein 711"/>
    <property type="match status" value="3"/>
</dbReference>
<gene>
    <name evidence="14" type="primary">LOC116944317</name>
</gene>
<dbReference type="PROSITE" id="PS00028">
    <property type="entry name" value="ZINC_FINGER_C2H2_1"/>
    <property type="match status" value="7"/>
</dbReference>
<evidence type="ECO:0000313" key="14">
    <source>
        <dbReference type="RefSeq" id="XP_032813771.1"/>
    </source>
</evidence>
<evidence type="ECO:0000313" key="13">
    <source>
        <dbReference type="Proteomes" id="UP001318040"/>
    </source>
</evidence>
<keyword evidence="9" id="KW-0539">Nucleus</keyword>
<keyword evidence="7" id="KW-0238">DNA-binding</keyword>
<feature type="region of interest" description="Disordered" evidence="11">
    <location>
        <begin position="563"/>
        <end position="584"/>
    </location>
</feature>
<evidence type="ECO:0000256" key="9">
    <source>
        <dbReference type="ARBA" id="ARBA00023242"/>
    </source>
</evidence>
<dbReference type="GO" id="GO:0001228">
    <property type="term" value="F:DNA-binding transcription activator activity, RNA polymerase II-specific"/>
    <property type="evidence" value="ECO:0007669"/>
    <property type="project" value="TreeGrafter"/>
</dbReference>
<feature type="domain" description="C2H2-type" evidence="12">
    <location>
        <begin position="899"/>
        <end position="926"/>
    </location>
</feature>
<keyword evidence="3" id="KW-0677">Repeat</keyword>
<dbReference type="PANTHER" id="PTHR24393:SF140">
    <property type="entry name" value="ZINC FINGER Y-CHROMOSOMAL PROTEIN 1"/>
    <property type="match status" value="1"/>
</dbReference>
<evidence type="ECO:0000256" key="11">
    <source>
        <dbReference type="SAM" id="MobiDB-lite"/>
    </source>
</evidence>
<evidence type="ECO:0000256" key="3">
    <source>
        <dbReference type="ARBA" id="ARBA00022737"/>
    </source>
</evidence>
<comment type="subcellular location">
    <subcellularLocation>
        <location evidence="1">Nucleus</location>
    </subcellularLocation>
</comment>
<dbReference type="RefSeq" id="XP_032813771.1">
    <property type="nucleotide sequence ID" value="XM_032957880.1"/>
</dbReference>
<evidence type="ECO:0000256" key="1">
    <source>
        <dbReference type="ARBA" id="ARBA00004123"/>
    </source>
</evidence>
<evidence type="ECO:0000259" key="12">
    <source>
        <dbReference type="PROSITE" id="PS50157"/>
    </source>
</evidence>
<feature type="domain" description="C2H2-type" evidence="12">
    <location>
        <begin position="799"/>
        <end position="826"/>
    </location>
</feature>
<evidence type="ECO:0000256" key="4">
    <source>
        <dbReference type="ARBA" id="ARBA00022771"/>
    </source>
</evidence>
<evidence type="ECO:0000256" key="5">
    <source>
        <dbReference type="ARBA" id="ARBA00022833"/>
    </source>
</evidence>
<dbReference type="SMART" id="SM00355">
    <property type="entry name" value="ZnF_C2H2"/>
    <property type="match status" value="13"/>
</dbReference>
<keyword evidence="13" id="KW-1185">Reference proteome</keyword>
<dbReference type="Pfam" id="PF04704">
    <property type="entry name" value="Zfx_Zfy_act"/>
    <property type="match status" value="1"/>
</dbReference>
<feature type="domain" description="C2H2-type" evidence="12">
    <location>
        <begin position="958"/>
        <end position="985"/>
    </location>
</feature>